<protein>
    <recommendedName>
        <fullName evidence="7">Tyrosine-protein phosphatase domain-containing protein</fullName>
    </recommendedName>
</protein>
<feature type="compositionally biased region" description="Basic and acidic residues" evidence="1">
    <location>
        <begin position="68"/>
        <end position="83"/>
    </location>
</feature>
<evidence type="ECO:0000256" key="1">
    <source>
        <dbReference type="SAM" id="MobiDB-lite"/>
    </source>
</evidence>
<evidence type="ECO:0000259" key="3">
    <source>
        <dbReference type="PROSITE" id="PS50055"/>
    </source>
</evidence>
<gene>
    <name evidence="5" type="primary">Cnig_chr_III.g8570</name>
    <name evidence="5" type="ORF">B9Z55_008570</name>
</gene>
<feature type="region of interest" description="Disordered" evidence="1">
    <location>
        <begin position="1"/>
        <end position="24"/>
    </location>
</feature>
<feature type="transmembrane region" description="Helical" evidence="2">
    <location>
        <begin position="30"/>
        <end position="53"/>
    </location>
</feature>
<dbReference type="EMBL" id="PDUG01000003">
    <property type="protein sequence ID" value="PIC40997.1"/>
    <property type="molecule type" value="Genomic_DNA"/>
</dbReference>
<dbReference type="InterPro" id="IPR003595">
    <property type="entry name" value="Tyr_Pase_cat"/>
</dbReference>
<evidence type="ECO:0000259" key="4">
    <source>
        <dbReference type="PROSITE" id="PS50056"/>
    </source>
</evidence>
<dbReference type="InterPro" id="IPR000387">
    <property type="entry name" value="Tyr_Pase_dom"/>
</dbReference>
<feature type="domain" description="Tyrosine-protein phosphatase" evidence="3">
    <location>
        <begin position="147"/>
        <end position="439"/>
    </location>
</feature>
<dbReference type="STRING" id="1611254.A0A2G5UN74"/>
<evidence type="ECO:0000313" key="6">
    <source>
        <dbReference type="Proteomes" id="UP000230233"/>
    </source>
</evidence>
<dbReference type="SUPFAM" id="SSF52799">
    <property type="entry name" value="(Phosphotyrosine protein) phosphatases II"/>
    <property type="match status" value="1"/>
</dbReference>
<feature type="compositionally biased region" description="Pro residues" evidence="1">
    <location>
        <begin position="1"/>
        <end position="13"/>
    </location>
</feature>
<feature type="compositionally biased region" description="Basic and acidic residues" evidence="1">
    <location>
        <begin position="583"/>
        <end position="600"/>
    </location>
</feature>
<dbReference type="CDD" id="cd00047">
    <property type="entry name" value="PTPc"/>
    <property type="match status" value="1"/>
</dbReference>
<keyword evidence="2" id="KW-0812">Transmembrane</keyword>
<evidence type="ECO:0000256" key="2">
    <source>
        <dbReference type="SAM" id="Phobius"/>
    </source>
</evidence>
<dbReference type="PROSITE" id="PS50055">
    <property type="entry name" value="TYR_PHOSPHATASE_PTP"/>
    <property type="match status" value="1"/>
</dbReference>
<comment type="caution">
    <text evidence="5">The sequence shown here is derived from an EMBL/GenBank/DDBJ whole genome shotgun (WGS) entry which is preliminary data.</text>
</comment>
<feature type="region of interest" description="Disordered" evidence="1">
    <location>
        <begin position="68"/>
        <end position="94"/>
    </location>
</feature>
<dbReference type="Proteomes" id="UP000230233">
    <property type="component" value="Chromosome III"/>
</dbReference>
<feature type="compositionally biased region" description="Basic and acidic residues" evidence="1">
    <location>
        <begin position="542"/>
        <end position="567"/>
    </location>
</feature>
<dbReference type="SMART" id="SM00404">
    <property type="entry name" value="PTPc_motif"/>
    <property type="match status" value="1"/>
</dbReference>
<dbReference type="PANTHER" id="PTHR46163">
    <property type="entry name" value="TYROSINE-PROTEIN PHOSPHATASE-RELATED"/>
    <property type="match status" value="1"/>
</dbReference>
<accession>A0A2G5UN74</accession>
<evidence type="ECO:0000313" key="5">
    <source>
        <dbReference type="EMBL" id="PIC40997.1"/>
    </source>
</evidence>
<dbReference type="OrthoDB" id="5875554at2759"/>
<organism evidence="5 6">
    <name type="scientific">Caenorhabditis nigoni</name>
    <dbReference type="NCBI Taxonomy" id="1611254"/>
    <lineage>
        <taxon>Eukaryota</taxon>
        <taxon>Metazoa</taxon>
        <taxon>Ecdysozoa</taxon>
        <taxon>Nematoda</taxon>
        <taxon>Chromadorea</taxon>
        <taxon>Rhabditida</taxon>
        <taxon>Rhabditina</taxon>
        <taxon>Rhabditomorpha</taxon>
        <taxon>Rhabditoidea</taxon>
        <taxon>Rhabditidae</taxon>
        <taxon>Peloderinae</taxon>
        <taxon>Caenorhabditis</taxon>
    </lineage>
</organism>
<dbReference type="GO" id="GO:0004725">
    <property type="term" value="F:protein tyrosine phosphatase activity"/>
    <property type="evidence" value="ECO:0007669"/>
    <property type="project" value="InterPro"/>
</dbReference>
<dbReference type="Pfam" id="PF00102">
    <property type="entry name" value="Y_phosphatase"/>
    <property type="match status" value="1"/>
</dbReference>
<dbReference type="InterPro" id="IPR052782">
    <property type="entry name" value="Oocyte-zygote_transition_reg"/>
</dbReference>
<keyword evidence="2" id="KW-1133">Transmembrane helix</keyword>
<dbReference type="InterPro" id="IPR000242">
    <property type="entry name" value="PTP_cat"/>
</dbReference>
<proteinExistence type="predicted"/>
<feature type="domain" description="Tyrosine specific protein phosphatases" evidence="4">
    <location>
        <begin position="356"/>
        <end position="430"/>
    </location>
</feature>
<dbReference type="PROSITE" id="PS50056">
    <property type="entry name" value="TYR_PHOSPHATASE_2"/>
    <property type="match status" value="1"/>
</dbReference>
<keyword evidence="6" id="KW-1185">Reference proteome</keyword>
<sequence length="600" mass="69812">MSNPPLGPVPQGPRPNSVTEPPPTTNGSEMYALLLLLALIIFTGIPIILIIIYHSKYKPVADYKPLKKEKKEENEKSENKEWPRNPPKNSLPSIEELMRNQKKKVLEEPRNGFWLNSENDNDNWGRGRRGSQDNDDSFCLNITASDFELIFESLKYDPDRIEMLTAEERDPSVTLMRNWFEYCQPIFNYPEKLSKLCLKNPEVDRNPAHRSWDNTAYLVDNKHFIKASIVPIPGNSEKSIIVCQAPIDDKEPGKKETRGIFWKMVDEKKSEMIVMACQHKENGVIKCGKYFPDVVKIGEIFGDYKVTMVDQREMFEGELIIRRMEYYNKNEKIIVPSSLQHYQFINWKEGEIPKTLATKKAIKFVIKQARRQNKTIIVHSSIGTGRASVFAGIEYLSWAISVFKQVNTHSFSVEFRTHVMNGIQTGQQLFFVQNMVLEMIMTALECDDFKEKMEQQWNFLANYNETGLEHKNAMKQLAAEEIEADGEVIGFKAPRGFKRLVDIKKLEAENNAKKKPKTGNEDLKAQLEEIRKKKEERKKAKKEGEKDEKKEENKEEKEEKEEKKEQRTLGYNEGYDDNDWEEEAKKKENKTKSEDWNKTE</sequence>
<name>A0A2G5UN74_9PELO</name>
<feature type="region of interest" description="Disordered" evidence="1">
    <location>
        <begin position="533"/>
        <end position="600"/>
    </location>
</feature>
<dbReference type="Gene3D" id="3.90.190.10">
    <property type="entry name" value="Protein tyrosine phosphatase superfamily"/>
    <property type="match status" value="1"/>
</dbReference>
<dbReference type="InterPro" id="IPR029021">
    <property type="entry name" value="Prot-tyrosine_phosphatase-like"/>
</dbReference>
<reference evidence="6" key="1">
    <citation type="submission" date="2017-10" db="EMBL/GenBank/DDBJ databases">
        <title>Rapid genome shrinkage in a self-fertile nematode reveals novel sperm competition proteins.</title>
        <authorList>
            <person name="Yin D."/>
            <person name="Schwarz E.M."/>
            <person name="Thomas C.G."/>
            <person name="Felde R.L."/>
            <person name="Korf I.F."/>
            <person name="Cutter A.D."/>
            <person name="Schartner C.M."/>
            <person name="Ralston E.J."/>
            <person name="Meyer B.J."/>
            <person name="Haag E.S."/>
        </authorList>
    </citation>
    <scope>NUCLEOTIDE SEQUENCE [LARGE SCALE GENOMIC DNA]</scope>
    <source>
        <strain evidence="6">JU1422</strain>
    </source>
</reference>
<dbReference type="AlphaFoldDB" id="A0A2G5UN74"/>
<evidence type="ECO:0008006" key="7">
    <source>
        <dbReference type="Google" id="ProtNLM"/>
    </source>
</evidence>
<dbReference type="SMART" id="SM00194">
    <property type="entry name" value="PTPc"/>
    <property type="match status" value="1"/>
</dbReference>
<keyword evidence="2" id="KW-0472">Membrane</keyword>